<organism evidence="7 8">
    <name type="scientific">Dillenia turbinata</name>
    <dbReference type="NCBI Taxonomy" id="194707"/>
    <lineage>
        <taxon>Eukaryota</taxon>
        <taxon>Viridiplantae</taxon>
        <taxon>Streptophyta</taxon>
        <taxon>Embryophyta</taxon>
        <taxon>Tracheophyta</taxon>
        <taxon>Spermatophyta</taxon>
        <taxon>Magnoliopsida</taxon>
        <taxon>eudicotyledons</taxon>
        <taxon>Gunneridae</taxon>
        <taxon>Pentapetalae</taxon>
        <taxon>Dilleniales</taxon>
        <taxon>Dilleniaceae</taxon>
        <taxon>Dillenia</taxon>
    </lineage>
</organism>
<dbReference type="AlphaFoldDB" id="A0AAN8Z244"/>
<dbReference type="InterPro" id="IPR006904">
    <property type="entry name" value="DUF716"/>
</dbReference>
<accession>A0AAN8Z244</accession>
<evidence type="ECO:0000313" key="7">
    <source>
        <dbReference type="EMBL" id="KAK6920400.1"/>
    </source>
</evidence>
<proteinExistence type="inferred from homology"/>
<dbReference type="PANTHER" id="PTHR47119">
    <property type="entry name" value="PLANT VIRAL-RESPONSE FAMILY PROTEIN"/>
    <property type="match status" value="1"/>
</dbReference>
<comment type="similarity">
    <text evidence="2">Belongs to the TMEM45 family.</text>
</comment>
<dbReference type="EMBL" id="JBAMMX010000021">
    <property type="protein sequence ID" value="KAK6920400.1"/>
    <property type="molecule type" value="Genomic_DNA"/>
</dbReference>
<evidence type="ECO:0000256" key="3">
    <source>
        <dbReference type="ARBA" id="ARBA00022692"/>
    </source>
</evidence>
<keyword evidence="3 6" id="KW-0812">Transmembrane</keyword>
<dbReference type="Proteomes" id="UP001370490">
    <property type="component" value="Unassembled WGS sequence"/>
</dbReference>
<gene>
    <name evidence="7" type="ORF">RJ641_016304</name>
</gene>
<dbReference type="GO" id="GO:0016020">
    <property type="term" value="C:membrane"/>
    <property type="evidence" value="ECO:0007669"/>
    <property type="project" value="UniProtKB-SubCell"/>
</dbReference>
<comment type="subcellular location">
    <subcellularLocation>
        <location evidence="1">Membrane</location>
        <topology evidence="1">Multi-pass membrane protein</topology>
    </subcellularLocation>
</comment>
<evidence type="ECO:0000256" key="4">
    <source>
        <dbReference type="ARBA" id="ARBA00022989"/>
    </source>
</evidence>
<feature type="transmembrane region" description="Helical" evidence="6">
    <location>
        <begin position="20"/>
        <end position="42"/>
    </location>
</feature>
<name>A0AAN8Z244_9MAGN</name>
<evidence type="ECO:0000256" key="5">
    <source>
        <dbReference type="ARBA" id="ARBA00023136"/>
    </source>
</evidence>
<reference evidence="7 8" key="1">
    <citation type="submission" date="2023-12" db="EMBL/GenBank/DDBJ databases">
        <title>A high-quality genome assembly for Dillenia turbinata (Dilleniales).</title>
        <authorList>
            <person name="Chanderbali A."/>
        </authorList>
    </citation>
    <scope>NUCLEOTIDE SEQUENCE [LARGE SCALE GENOMIC DNA]</scope>
    <source>
        <strain evidence="7">LSX21</strain>
        <tissue evidence="7">Leaf</tissue>
    </source>
</reference>
<evidence type="ECO:0000256" key="1">
    <source>
        <dbReference type="ARBA" id="ARBA00004141"/>
    </source>
</evidence>
<dbReference type="Pfam" id="PF04819">
    <property type="entry name" value="DUF716"/>
    <property type="match status" value="1"/>
</dbReference>
<sequence length="106" mass="12127">MYTEKSNIYPREKNCIKKVFLHGALYLIAATVLYAEYLLFYFHYTTHMGLEGYCILLSVAGALAPDRFPCNLCCGIAIALQGLWFNDLINRIGGCLIMHSFCWNNY</sequence>
<evidence type="ECO:0000256" key="2">
    <source>
        <dbReference type="ARBA" id="ARBA00006948"/>
    </source>
</evidence>
<keyword evidence="5 6" id="KW-0472">Membrane</keyword>
<comment type="caution">
    <text evidence="7">The sequence shown here is derived from an EMBL/GenBank/DDBJ whole genome shotgun (WGS) entry which is preliminary data.</text>
</comment>
<keyword evidence="8" id="KW-1185">Reference proteome</keyword>
<keyword evidence="4 6" id="KW-1133">Transmembrane helix</keyword>
<dbReference type="PANTHER" id="PTHR47119:SF1">
    <property type="entry name" value="PLANT VIRAL-RESPONSE FAMILY PROTEIN"/>
    <property type="match status" value="1"/>
</dbReference>
<evidence type="ECO:0000313" key="8">
    <source>
        <dbReference type="Proteomes" id="UP001370490"/>
    </source>
</evidence>
<protein>
    <submittedName>
        <fullName evidence="7">Uncharacterized protein</fullName>
    </submittedName>
</protein>
<evidence type="ECO:0000256" key="6">
    <source>
        <dbReference type="SAM" id="Phobius"/>
    </source>
</evidence>